<evidence type="ECO:0000256" key="5">
    <source>
        <dbReference type="PROSITE-ProRule" id="PRU10137"/>
    </source>
</evidence>
<keyword evidence="2" id="KW-0238">DNA-binding</keyword>
<reference evidence="7 8" key="1">
    <citation type="journal article" date="2019" name="Nat. Med.">
        <title>A library of human gut bacterial isolates paired with longitudinal multiomics data enables mechanistic microbiome research.</title>
        <authorList>
            <person name="Poyet M."/>
            <person name="Groussin M."/>
            <person name="Gibbons S.M."/>
            <person name="Avila-Pacheco J."/>
            <person name="Jiang X."/>
            <person name="Kearney S.M."/>
            <person name="Perrotta A.R."/>
            <person name="Berdy B."/>
            <person name="Zhao S."/>
            <person name="Lieberman T.D."/>
            <person name="Swanson P.K."/>
            <person name="Smith M."/>
            <person name="Roesemann S."/>
            <person name="Alexander J.E."/>
            <person name="Rich S.A."/>
            <person name="Livny J."/>
            <person name="Vlamakis H."/>
            <person name="Clish C."/>
            <person name="Bullock K."/>
            <person name="Deik A."/>
            <person name="Scott J."/>
            <person name="Pierce K.A."/>
            <person name="Xavier R.J."/>
            <person name="Alm E.J."/>
        </authorList>
    </citation>
    <scope>NUCLEOTIDE SEQUENCE [LARGE SCALE GENOMIC DNA]</scope>
    <source>
        <strain evidence="7 8">BIOML-A11</strain>
    </source>
</reference>
<dbReference type="EMBL" id="WCTR01000023">
    <property type="protein sequence ID" value="KAB4208654.1"/>
    <property type="molecule type" value="Genomic_DNA"/>
</dbReference>
<name>A0A7J5HFR2_BACUN</name>
<dbReference type="RefSeq" id="WP_005837035.1">
    <property type="nucleotide sequence ID" value="NZ_JADNJE010000036.1"/>
</dbReference>
<dbReference type="GO" id="GO:0000150">
    <property type="term" value="F:DNA strand exchange activity"/>
    <property type="evidence" value="ECO:0007669"/>
    <property type="project" value="InterPro"/>
</dbReference>
<dbReference type="SUPFAM" id="SSF53041">
    <property type="entry name" value="Resolvase-like"/>
    <property type="match status" value="1"/>
</dbReference>
<dbReference type="AlphaFoldDB" id="A0A7J5HFR2"/>
<evidence type="ECO:0000256" key="4">
    <source>
        <dbReference type="PIRSR" id="PIRSR606118-50"/>
    </source>
</evidence>
<dbReference type="InterPro" id="IPR050639">
    <property type="entry name" value="SSR_resolvase"/>
</dbReference>
<gene>
    <name evidence="7" type="ORF">GAP55_21180</name>
</gene>
<dbReference type="PROSITE" id="PS00397">
    <property type="entry name" value="RECOMBINASES_1"/>
    <property type="match status" value="1"/>
</dbReference>
<protein>
    <submittedName>
        <fullName evidence="7">Invertase</fullName>
    </submittedName>
</protein>
<dbReference type="Proteomes" id="UP000466952">
    <property type="component" value="Unassembled WGS sequence"/>
</dbReference>
<dbReference type="PANTHER" id="PTHR30461:SF19">
    <property type="entry name" value="SITE-SPECIFIC RECOMBINASE RESOLVASE FAMILY"/>
    <property type="match status" value="1"/>
</dbReference>
<proteinExistence type="predicted"/>
<organism evidence="7 8">
    <name type="scientific">Bacteroides uniformis</name>
    <dbReference type="NCBI Taxonomy" id="820"/>
    <lineage>
        <taxon>Bacteria</taxon>
        <taxon>Pseudomonadati</taxon>
        <taxon>Bacteroidota</taxon>
        <taxon>Bacteroidia</taxon>
        <taxon>Bacteroidales</taxon>
        <taxon>Bacteroidaceae</taxon>
        <taxon>Bacteroides</taxon>
    </lineage>
</organism>
<dbReference type="PROSITE" id="PS51736">
    <property type="entry name" value="RECOMBINASES_3"/>
    <property type="match status" value="1"/>
</dbReference>
<feature type="active site" description="O-(5'-phospho-DNA)-serine intermediate" evidence="4 5">
    <location>
        <position position="9"/>
    </location>
</feature>
<dbReference type="InterPro" id="IPR006118">
    <property type="entry name" value="Recombinase_CS"/>
</dbReference>
<dbReference type="CDD" id="cd03768">
    <property type="entry name" value="SR_ResInv"/>
    <property type="match status" value="1"/>
</dbReference>
<dbReference type="GO" id="GO:0003677">
    <property type="term" value="F:DNA binding"/>
    <property type="evidence" value="ECO:0007669"/>
    <property type="project" value="UniProtKB-KW"/>
</dbReference>
<dbReference type="InterPro" id="IPR006119">
    <property type="entry name" value="Resolv_N"/>
</dbReference>
<dbReference type="InterPro" id="IPR036162">
    <property type="entry name" value="Resolvase-like_N_sf"/>
</dbReference>
<dbReference type="Pfam" id="PF00239">
    <property type="entry name" value="Resolvase"/>
    <property type="match status" value="1"/>
</dbReference>
<evidence type="ECO:0000313" key="8">
    <source>
        <dbReference type="Proteomes" id="UP000466952"/>
    </source>
</evidence>
<dbReference type="PANTHER" id="PTHR30461">
    <property type="entry name" value="DNA-INVERTASE FROM LAMBDOID PROPHAGE"/>
    <property type="match status" value="1"/>
</dbReference>
<dbReference type="SMART" id="SM00857">
    <property type="entry name" value="Resolvase"/>
    <property type="match status" value="1"/>
</dbReference>
<dbReference type="Gene3D" id="3.40.50.1390">
    <property type="entry name" value="Resolvase, N-terminal catalytic domain"/>
    <property type="match status" value="1"/>
</dbReference>
<accession>A0A7J5HFR2</accession>
<comment type="caution">
    <text evidence="7">The sequence shown here is derived from an EMBL/GenBank/DDBJ whole genome shotgun (WGS) entry which is preliminary data.</text>
</comment>
<sequence>MNYGYIRVSSEKQTVENQRYEIMQYCKRKGLVIDRWIEESVSGARHPNVRKLGKILHKINKGDIIYVTELSRLGRCAYMVIAIISHCLMANANIIEIRDDKLVKDDSDSVQDTFFKVLFAQKEREDISRRTKAGLARRVAEGLKLGRPSGGKNSHYKLTGKEPLIRTMLEYGYSKAAICRKLKCNPKTLDDHLRRMHVLHKN</sequence>
<evidence type="ECO:0000256" key="2">
    <source>
        <dbReference type="ARBA" id="ARBA00023125"/>
    </source>
</evidence>
<evidence type="ECO:0000256" key="3">
    <source>
        <dbReference type="ARBA" id="ARBA00023172"/>
    </source>
</evidence>
<evidence type="ECO:0000256" key="1">
    <source>
        <dbReference type="ARBA" id="ARBA00022908"/>
    </source>
</evidence>
<keyword evidence="3" id="KW-0233">DNA recombination</keyword>
<evidence type="ECO:0000313" key="7">
    <source>
        <dbReference type="EMBL" id="KAB4208654.1"/>
    </source>
</evidence>
<evidence type="ECO:0000259" key="6">
    <source>
        <dbReference type="PROSITE" id="PS51736"/>
    </source>
</evidence>
<feature type="domain" description="Resolvase/invertase-type recombinase catalytic" evidence="6">
    <location>
        <begin position="1"/>
        <end position="142"/>
    </location>
</feature>
<dbReference type="GO" id="GO:0015074">
    <property type="term" value="P:DNA integration"/>
    <property type="evidence" value="ECO:0007669"/>
    <property type="project" value="UniProtKB-KW"/>
</dbReference>
<keyword evidence="1" id="KW-0229">DNA integration</keyword>